<dbReference type="EMBL" id="JALJRB010000001">
    <property type="protein sequence ID" value="MCJ8498938.1"/>
    <property type="molecule type" value="Genomic_DNA"/>
</dbReference>
<dbReference type="SUPFAM" id="SSF47413">
    <property type="entry name" value="lambda repressor-like DNA-binding domains"/>
    <property type="match status" value="1"/>
</dbReference>
<dbReference type="GO" id="GO:0003677">
    <property type="term" value="F:DNA binding"/>
    <property type="evidence" value="ECO:0007669"/>
    <property type="project" value="InterPro"/>
</dbReference>
<sequence length="112" mass="12393">MPKSITRAYSRYSRDAAALLGALIREARKARRLTARELADRAGISRGMLQRIEKGNLKCEIGAVFEAAAIVGVKLFDADEGALTKHLHQTTEKLSLLPKSVRKKSKAVRDDF</sequence>
<dbReference type="AlphaFoldDB" id="A0AA41R3X8"/>
<evidence type="ECO:0000313" key="3">
    <source>
        <dbReference type="Proteomes" id="UP001165427"/>
    </source>
</evidence>
<dbReference type="CDD" id="cd00093">
    <property type="entry name" value="HTH_XRE"/>
    <property type="match status" value="1"/>
</dbReference>
<reference evidence="2" key="1">
    <citation type="submission" date="2022-04" db="EMBL/GenBank/DDBJ databases">
        <title>Desulfatitalea alkaliphila sp. nov., a novel anaerobic sulfate-reducing bacterium isolated from terrestrial mud volcano, Taman Peninsula, Russia.</title>
        <authorList>
            <person name="Khomyakova M.A."/>
            <person name="Merkel A.Y."/>
            <person name="Slobodkin A.I."/>
        </authorList>
    </citation>
    <scope>NUCLEOTIDE SEQUENCE</scope>
    <source>
        <strain evidence="2">M08but</strain>
    </source>
</reference>
<dbReference type="Pfam" id="PF13560">
    <property type="entry name" value="HTH_31"/>
    <property type="match status" value="1"/>
</dbReference>
<accession>A0AA41R3X8</accession>
<dbReference type="PROSITE" id="PS50943">
    <property type="entry name" value="HTH_CROC1"/>
    <property type="match status" value="1"/>
</dbReference>
<dbReference type="InterPro" id="IPR010982">
    <property type="entry name" value="Lambda_DNA-bd_dom_sf"/>
</dbReference>
<protein>
    <submittedName>
        <fullName evidence="2">Helix-turn-helix domain-containing protein</fullName>
    </submittedName>
</protein>
<proteinExistence type="predicted"/>
<keyword evidence="3" id="KW-1185">Reference proteome</keyword>
<dbReference type="Proteomes" id="UP001165427">
    <property type="component" value="Unassembled WGS sequence"/>
</dbReference>
<name>A0AA41R3X8_9BACT</name>
<gene>
    <name evidence="2" type="ORF">MRX98_00015</name>
</gene>
<dbReference type="Gene3D" id="1.10.260.40">
    <property type="entry name" value="lambda repressor-like DNA-binding domains"/>
    <property type="match status" value="1"/>
</dbReference>
<feature type="domain" description="HTH cro/C1-type" evidence="1">
    <location>
        <begin position="24"/>
        <end position="56"/>
    </location>
</feature>
<evidence type="ECO:0000259" key="1">
    <source>
        <dbReference type="PROSITE" id="PS50943"/>
    </source>
</evidence>
<dbReference type="SMART" id="SM00530">
    <property type="entry name" value="HTH_XRE"/>
    <property type="match status" value="1"/>
</dbReference>
<organism evidence="2 3">
    <name type="scientific">Desulfatitalea alkaliphila</name>
    <dbReference type="NCBI Taxonomy" id="2929485"/>
    <lineage>
        <taxon>Bacteria</taxon>
        <taxon>Pseudomonadati</taxon>
        <taxon>Thermodesulfobacteriota</taxon>
        <taxon>Desulfobacteria</taxon>
        <taxon>Desulfobacterales</taxon>
        <taxon>Desulfosarcinaceae</taxon>
        <taxon>Desulfatitalea</taxon>
    </lineage>
</organism>
<evidence type="ECO:0000313" key="2">
    <source>
        <dbReference type="EMBL" id="MCJ8498938.1"/>
    </source>
</evidence>
<dbReference type="InterPro" id="IPR001387">
    <property type="entry name" value="Cro/C1-type_HTH"/>
</dbReference>
<dbReference type="RefSeq" id="WP_246901922.1">
    <property type="nucleotide sequence ID" value="NZ_JALJRB010000001.1"/>
</dbReference>
<comment type="caution">
    <text evidence="2">The sequence shown here is derived from an EMBL/GenBank/DDBJ whole genome shotgun (WGS) entry which is preliminary data.</text>
</comment>